<dbReference type="Proteomes" id="UP000298416">
    <property type="component" value="Unassembled WGS sequence"/>
</dbReference>
<gene>
    <name evidence="2" type="ORF">SASPL_105105</name>
    <name evidence="3" type="ORF">SASPL_105106</name>
</gene>
<feature type="domain" description="Factor of DNA methylation 1-5/IDN2" evidence="1">
    <location>
        <begin position="4"/>
        <end position="43"/>
    </location>
</feature>
<dbReference type="EMBL" id="PNBA02000002">
    <property type="protein sequence ID" value="KAG6433491.1"/>
    <property type="molecule type" value="Genomic_DNA"/>
</dbReference>
<evidence type="ECO:0000259" key="1">
    <source>
        <dbReference type="Pfam" id="PF03469"/>
    </source>
</evidence>
<protein>
    <recommendedName>
        <fullName evidence="1">Factor of DNA methylation 1-5/IDN2 domain-containing protein</fullName>
    </recommendedName>
</protein>
<dbReference type="PANTHER" id="PTHR21596">
    <property type="entry name" value="RIBONUCLEASE P SUBUNIT P38"/>
    <property type="match status" value="1"/>
</dbReference>
<organism evidence="3">
    <name type="scientific">Salvia splendens</name>
    <name type="common">Scarlet sage</name>
    <dbReference type="NCBI Taxonomy" id="180675"/>
    <lineage>
        <taxon>Eukaryota</taxon>
        <taxon>Viridiplantae</taxon>
        <taxon>Streptophyta</taxon>
        <taxon>Embryophyta</taxon>
        <taxon>Tracheophyta</taxon>
        <taxon>Spermatophyta</taxon>
        <taxon>Magnoliopsida</taxon>
        <taxon>eudicotyledons</taxon>
        <taxon>Gunneridae</taxon>
        <taxon>Pentapetalae</taxon>
        <taxon>asterids</taxon>
        <taxon>lamiids</taxon>
        <taxon>Lamiales</taxon>
        <taxon>Lamiaceae</taxon>
        <taxon>Nepetoideae</taxon>
        <taxon>Mentheae</taxon>
        <taxon>Salviinae</taxon>
        <taxon>Salvia</taxon>
        <taxon>Salvia subgen. Calosphace</taxon>
        <taxon>core Calosphace</taxon>
    </lineage>
</organism>
<accession>A0A8X8YMY7</accession>
<sequence length="75" mass="8391">MNLVYNVVTKALNEYNPSGRYPVPELWNTSEQRRAMLKEGIAHWDLAVEGLPSILEVVGIVHLAVEFGVDDRDPG</sequence>
<dbReference type="InterPro" id="IPR005379">
    <property type="entry name" value="FDM1-5/IDN2_XH"/>
</dbReference>
<reference evidence="3" key="2">
    <citation type="submission" date="2020-08" db="EMBL/GenBank/DDBJ databases">
        <title>Plant Genome Project.</title>
        <authorList>
            <person name="Zhang R.-G."/>
        </authorList>
    </citation>
    <scope>NUCLEOTIDE SEQUENCE</scope>
    <source>
        <strain evidence="3">Huo1</strain>
        <tissue evidence="3">Leaf</tissue>
    </source>
</reference>
<evidence type="ECO:0000313" key="3">
    <source>
        <dbReference type="EMBL" id="KAG6433492.1"/>
    </source>
</evidence>
<dbReference type="PANTHER" id="PTHR21596:SF23">
    <property type="entry name" value="FACTOR OF DNA METHYLATION 4"/>
    <property type="match status" value="1"/>
</dbReference>
<dbReference type="InterPro" id="IPR045177">
    <property type="entry name" value="FDM1-5/IDN2"/>
</dbReference>
<comment type="caution">
    <text evidence="3">The sequence shown here is derived from an EMBL/GenBank/DDBJ whole genome shotgun (WGS) entry which is preliminary data.</text>
</comment>
<evidence type="ECO:0000313" key="2">
    <source>
        <dbReference type="EMBL" id="KAG6433491.1"/>
    </source>
</evidence>
<proteinExistence type="predicted"/>
<reference evidence="3" key="1">
    <citation type="submission" date="2018-01" db="EMBL/GenBank/DDBJ databases">
        <authorList>
            <person name="Mao J.F."/>
        </authorList>
    </citation>
    <scope>NUCLEOTIDE SEQUENCE</scope>
    <source>
        <strain evidence="3">Huo1</strain>
        <tissue evidence="3">Leaf</tissue>
    </source>
</reference>
<evidence type="ECO:0000313" key="4">
    <source>
        <dbReference type="Proteomes" id="UP000298416"/>
    </source>
</evidence>
<dbReference type="AlphaFoldDB" id="A0A8X8YMY7"/>
<keyword evidence="4" id="KW-1185">Reference proteome</keyword>
<dbReference type="Pfam" id="PF03469">
    <property type="entry name" value="XH"/>
    <property type="match status" value="1"/>
</dbReference>
<dbReference type="GO" id="GO:0080188">
    <property type="term" value="P:gene silencing by siRNA-directed DNA methylation"/>
    <property type="evidence" value="ECO:0007669"/>
    <property type="project" value="InterPro"/>
</dbReference>
<dbReference type="EMBL" id="PNBA02000002">
    <property type="protein sequence ID" value="KAG6433492.1"/>
    <property type="molecule type" value="Genomic_DNA"/>
</dbReference>
<name>A0A8X8YMY7_SALSN</name>